<sequence>ISGSPRSGPQTPPFAARRPGEMSSGEVMAAPQRQEPQDAWTTPPSTPRPAAAAPATPPPLRRAGAEPLLLGLERNCPRRVRGALSADPGAARSPFWERRFEWPLCAALRLGCSEEIIRLLTEHGAKVDVTDNVGQSPLQLLSSGVEANITGAHTNDMRELPGSEEWAKQFELGVATALLIAGADPEACPGDPGRGHHSSLQLARRARKGHLVGLYEAHGHQLTA</sequence>
<feature type="non-terminal residue" evidence="3">
    <location>
        <position position="1"/>
    </location>
</feature>
<evidence type="ECO:0000256" key="1">
    <source>
        <dbReference type="PROSITE-ProRule" id="PRU00023"/>
    </source>
</evidence>
<accession>A0ABN9QSJ9</accession>
<dbReference type="Gene3D" id="1.25.40.20">
    <property type="entry name" value="Ankyrin repeat-containing domain"/>
    <property type="match status" value="1"/>
</dbReference>
<organism evidence="3 4">
    <name type="scientific">Prorocentrum cordatum</name>
    <dbReference type="NCBI Taxonomy" id="2364126"/>
    <lineage>
        <taxon>Eukaryota</taxon>
        <taxon>Sar</taxon>
        <taxon>Alveolata</taxon>
        <taxon>Dinophyceae</taxon>
        <taxon>Prorocentrales</taxon>
        <taxon>Prorocentraceae</taxon>
        <taxon>Prorocentrum</taxon>
    </lineage>
</organism>
<comment type="caution">
    <text evidence="3">The sequence shown here is derived from an EMBL/GenBank/DDBJ whole genome shotgun (WGS) entry which is preliminary data.</text>
</comment>
<keyword evidence="1" id="KW-0040">ANK repeat</keyword>
<dbReference type="EMBL" id="CAUYUJ010004336">
    <property type="protein sequence ID" value="CAK0809192.1"/>
    <property type="molecule type" value="Genomic_DNA"/>
</dbReference>
<dbReference type="SUPFAM" id="SSF48403">
    <property type="entry name" value="Ankyrin repeat"/>
    <property type="match status" value="1"/>
</dbReference>
<feature type="repeat" description="ANK" evidence="1">
    <location>
        <begin position="103"/>
        <end position="132"/>
    </location>
</feature>
<feature type="compositionally biased region" description="Low complexity" evidence="2">
    <location>
        <begin position="39"/>
        <end position="54"/>
    </location>
</feature>
<feature type="region of interest" description="Disordered" evidence="2">
    <location>
        <begin position="1"/>
        <end position="63"/>
    </location>
</feature>
<proteinExistence type="predicted"/>
<evidence type="ECO:0000256" key="2">
    <source>
        <dbReference type="SAM" id="MobiDB-lite"/>
    </source>
</evidence>
<reference evidence="3" key="1">
    <citation type="submission" date="2023-10" db="EMBL/GenBank/DDBJ databases">
        <authorList>
            <person name="Chen Y."/>
            <person name="Shah S."/>
            <person name="Dougan E. K."/>
            <person name="Thang M."/>
            <person name="Chan C."/>
        </authorList>
    </citation>
    <scope>NUCLEOTIDE SEQUENCE [LARGE SCALE GENOMIC DNA]</scope>
</reference>
<dbReference type="Proteomes" id="UP001189429">
    <property type="component" value="Unassembled WGS sequence"/>
</dbReference>
<evidence type="ECO:0000313" key="4">
    <source>
        <dbReference type="Proteomes" id="UP001189429"/>
    </source>
</evidence>
<gene>
    <name evidence="3" type="ORF">PCOR1329_LOCUS14508</name>
</gene>
<dbReference type="InterPro" id="IPR002110">
    <property type="entry name" value="Ankyrin_rpt"/>
</dbReference>
<dbReference type="PROSITE" id="PS50088">
    <property type="entry name" value="ANK_REPEAT"/>
    <property type="match status" value="1"/>
</dbReference>
<protein>
    <submittedName>
        <fullName evidence="3">Uncharacterized protein</fullName>
    </submittedName>
</protein>
<keyword evidence="4" id="KW-1185">Reference proteome</keyword>
<dbReference type="InterPro" id="IPR036770">
    <property type="entry name" value="Ankyrin_rpt-contain_sf"/>
</dbReference>
<name>A0ABN9QSJ9_9DINO</name>
<evidence type="ECO:0000313" key="3">
    <source>
        <dbReference type="EMBL" id="CAK0809192.1"/>
    </source>
</evidence>